<protein>
    <recommendedName>
        <fullName evidence="4">Centromere protein Q</fullName>
    </recommendedName>
</protein>
<feature type="region of interest" description="Disordered" evidence="9">
    <location>
        <begin position="1"/>
        <end position="43"/>
    </location>
</feature>
<keyword evidence="10" id="KW-1185">Reference proteome</keyword>
<accession>A0A1S3HXP3</accession>
<keyword evidence="5" id="KW-0158">Chromosome</keyword>
<dbReference type="InterPro" id="IPR025212">
    <property type="entry name" value="CAD_CENP-Q"/>
</dbReference>
<keyword evidence="8" id="KW-0175">Coiled coil</keyword>
<evidence type="ECO:0000256" key="8">
    <source>
        <dbReference type="SAM" id="Coils"/>
    </source>
</evidence>
<evidence type="ECO:0000256" key="4">
    <source>
        <dbReference type="ARBA" id="ARBA00016397"/>
    </source>
</evidence>
<feature type="coiled-coil region" evidence="8">
    <location>
        <begin position="117"/>
        <end position="172"/>
    </location>
</feature>
<dbReference type="InParanoid" id="A0A1S3HXP3"/>
<reference evidence="11" key="1">
    <citation type="submission" date="2025-08" db="UniProtKB">
        <authorList>
            <consortium name="RefSeq"/>
        </authorList>
    </citation>
    <scope>IDENTIFICATION</scope>
    <source>
        <tissue evidence="11">Gonads</tissue>
    </source>
</reference>
<evidence type="ECO:0000313" key="11">
    <source>
        <dbReference type="RefSeq" id="XP_013390802.1"/>
    </source>
</evidence>
<dbReference type="PANTHER" id="PTHR31345:SF3">
    <property type="entry name" value="CENTROMERE PROTEIN Q"/>
    <property type="match status" value="1"/>
</dbReference>
<dbReference type="RefSeq" id="XP_013390802.1">
    <property type="nucleotide sequence ID" value="XM_013535348.1"/>
</dbReference>
<dbReference type="GO" id="GO:0005634">
    <property type="term" value="C:nucleus"/>
    <property type="evidence" value="ECO:0007669"/>
    <property type="project" value="UniProtKB-SubCell"/>
</dbReference>
<evidence type="ECO:0000256" key="9">
    <source>
        <dbReference type="SAM" id="MobiDB-lite"/>
    </source>
</evidence>
<comment type="similarity">
    <text evidence="3">Belongs to the CENP-Q/OKP1 family.</text>
</comment>
<evidence type="ECO:0000256" key="1">
    <source>
        <dbReference type="ARBA" id="ARBA00004123"/>
    </source>
</evidence>
<evidence type="ECO:0000256" key="6">
    <source>
        <dbReference type="ARBA" id="ARBA00023242"/>
    </source>
</evidence>
<dbReference type="GeneID" id="106159144"/>
<evidence type="ECO:0000256" key="3">
    <source>
        <dbReference type="ARBA" id="ARBA00008191"/>
    </source>
</evidence>
<dbReference type="PANTHER" id="PTHR31345">
    <property type="entry name" value="CENTROMERE PROTEIN Q"/>
    <property type="match status" value="1"/>
</dbReference>
<proteinExistence type="inferred from homology"/>
<keyword evidence="7" id="KW-0137">Centromere</keyword>
<evidence type="ECO:0000256" key="5">
    <source>
        <dbReference type="ARBA" id="ARBA00022454"/>
    </source>
</evidence>
<evidence type="ECO:0000256" key="2">
    <source>
        <dbReference type="ARBA" id="ARBA00004584"/>
    </source>
</evidence>
<dbReference type="Proteomes" id="UP000085678">
    <property type="component" value="Unplaced"/>
</dbReference>
<dbReference type="AlphaFoldDB" id="A0A1S3HXP3"/>
<feature type="compositionally biased region" description="Basic residues" evidence="9">
    <location>
        <begin position="19"/>
        <end position="28"/>
    </location>
</feature>
<dbReference type="GO" id="GO:0000775">
    <property type="term" value="C:chromosome, centromeric region"/>
    <property type="evidence" value="ECO:0007669"/>
    <property type="project" value="UniProtKB-SubCell"/>
</dbReference>
<dbReference type="KEGG" id="lak:106159144"/>
<sequence>MAPKRKNSKQVTSEGRGKSQNKRRKRSKGERPPSDEGSDDQFCNKNLTGRAFAKWKPIHRATRDFLSQMMESTISSVLANTSATSYDDVQDHLIALKSSVMKKLEQMKAPATRAADYKNLEQLARNIEGTLVKSSNKMEKLEKEVQLYESLAFQAEEDLDNYKNEVTQLDVQTDELHPLLQKMEDPVLNIPALPQINSTKTSRIINPRVLPQNLTEILDFLSSSKNSHLQKFVETLSHYAGKLDN</sequence>
<gene>
    <name evidence="11" type="primary">LOC106159144</name>
</gene>
<dbReference type="OMA" id="QMMESTI"/>
<name>A0A1S3HXP3_LINAN</name>
<evidence type="ECO:0000256" key="7">
    <source>
        <dbReference type="ARBA" id="ARBA00023328"/>
    </source>
</evidence>
<keyword evidence="6" id="KW-0539">Nucleus</keyword>
<comment type="subcellular location">
    <subcellularLocation>
        <location evidence="2">Chromosome</location>
        <location evidence="2">Centromere</location>
    </subcellularLocation>
    <subcellularLocation>
        <location evidence="1">Nucleus</location>
    </subcellularLocation>
</comment>
<evidence type="ECO:0000313" key="10">
    <source>
        <dbReference type="Proteomes" id="UP000085678"/>
    </source>
</evidence>
<organism evidence="10 11">
    <name type="scientific">Lingula anatina</name>
    <name type="common">Brachiopod</name>
    <name type="synonym">Lingula unguis</name>
    <dbReference type="NCBI Taxonomy" id="7574"/>
    <lineage>
        <taxon>Eukaryota</taxon>
        <taxon>Metazoa</taxon>
        <taxon>Spiralia</taxon>
        <taxon>Lophotrochozoa</taxon>
        <taxon>Brachiopoda</taxon>
        <taxon>Linguliformea</taxon>
        <taxon>Lingulata</taxon>
        <taxon>Lingulida</taxon>
        <taxon>Linguloidea</taxon>
        <taxon>Lingulidae</taxon>
        <taxon>Lingula</taxon>
    </lineage>
</organism>